<protein>
    <recommendedName>
        <fullName evidence="5">Lipoprotein</fullName>
    </recommendedName>
</protein>
<evidence type="ECO:0000313" key="4">
    <source>
        <dbReference type="Proteomes" id="UP001206483"/>
    </source>
</evidence>
<reference evidence="3 4" key="1">
    <citation type="submission" date="2022-06" db="EMBL/GenBank/DDBJ databases">
        <title>Sequencing the genomes of 1000 actinobacteria strains.</title>
        <authorList>
            <person name="Klenk H.-P."/>
        </authorList>
    </citation>
    <scope>NUCLEOTIDE SEQUENCE [LARGE SCALE GENOMIC DNA]</scope>
    <source>
        <strain evidence="3 4">DSM 41656</strain>
    </source>
</reference>
<accession>A0ABT1J0X9</accession>
<gene>
    <name evidence="3" type="ORF">FHR36_004233</name>
</gene>
<evidence type="ECO:0008006" key="5">
    <source>
        <dbReference type="Google" id="ProtNLM"/>
    </source>
</evidence>
<feature type="signal peptide" evidence="2">
    <location>
        <begin position="1"/>
        <end position="23"/>
    </location>
</feature>
<keyword evidence="2" id="KW-0732">Signal</keyword>
<name>A0ABT1J0X9_9ACTN</name>
<proteinExistence type="predicted"/>
<feature type="region of interest" description="Disordered" evidence="1">
    <location>
        <begin position="25"/>
        <end position="63"/>
    </location>
</feature>
<evidence type="ECO:0000256" key="1">
    <source>
        <dbReference type="SAM" id="MobiDB-lite"/>
    </source>
</evidence>
<evidence type="ECO:0000313" key="3">
    <source>
        <dbReference type="EMBL" id="MCP2311070.1"/>
    </source>
</evidence>
<organism evidence="3 4">
    <name type="scientific">Kitasatospora paracochleata</name>
    <dbReference type="NCBI Taxonomy" id="58354"/>
    <lineage>
        <taxon>Bacteria</taxon>
        <taxon>Bacillati</taxon>
        <taxon>Actinomycetota</taxon>
        <taxon>Actinomycetes</taxon>
        <taxon>Kitasatosporales</taxon>
        <taxon>Streptomycetaceae</taxon>
        <taxon>Kitasatospora</taxon>
    </lineage>
</organism>
<sequence length="152" mass="15141">MNRARVVPAFGAATVLLLSGCSAGDGPSPAPAAPAPPPSAAVAAQPSAAAPPPIPDVPPAEPGRRTLLLAPLREAGATVGTVTAQPGDLAFTLVCTGGEVVVHLDPVSTATVPCPTGAVTPFHNVHRLDSRQDVGVSVEASAGVRWALRIEQ</sequence>
<feature type="compositionally biased region" description="Pro residues" evidence="1">
    <location>
        <begin position="49"/>
        <end position="61"/>
    </location>
</feature>
<dbReference type="Proteomes" id="UP001206483">
    <property type="component" value="Unassembled WGS sequence"/>
</dbReference>
<dbReference type="PROSITE" id="PS51257">
    <property type="entry name" value="PROKAR_LIPOPROTEIN"/>
    <property type="match status" value="1"/>
</dbReference>
<keyword evidence="4" id="KW-1185">Reference proteome</keyword>
<comment type="caution">
    <text evidence="3">The sequence shown here is derived from an EMBL/GenBank/DDBJ whole genome shotgun (WGS) entry which is preliminary data.</text>
</comment>
<dbReference type="EMBL" id="JAMZDX010000004">
    <property type="protein sequence ID" value="MCP2311070.1"/>
    <property type="molecule type" value="Genomic_DNA"/>
</dbReference>
<feature type="compositionally biased region" description="Pro residues" evidence="1">
    <location>
        <begin position="28"/>
        <end position="39"/>
    </location>
</feature>
<evidence type="ECO:0000256" key="2">
    <source>
        <dbReference type="SAM" id="SignalP"/>
    </source>
</evidence>
<dbReference type="RefSeq" id="WP_253799713.1">
    <property type="nucleotide sequence ID" value="NZ_BAAAUB010000023.1"/>
</dbReference>
<feature type="chain" id="PRO_5046662981" description="Lipoprotein" evidence="2">
    <location>
        <begin position="24"/>
        <end position="152"/>
    </location>
</feature>